<dbReference type="AlphaFoldDB" id="A0A9D3WIT3"/>
<keyword evidence="2" id="KW-1185">Reference proteome</keyword>
<sequence length="127" mass="14420">MARSQIKVTYPGARKPWPVAKSRSLPHNIFTMALSQIKVIGVEIHIQIPTIVIRGAHPNLKLRGNQEGVNQDQTQQNPHYQTPLMQQRFVGSDHAACGQIFDQLEGEMQTIKMNIRQFQAMYGRVKS</sequence>
<gene>
    <name evidence="1" type="ORF">J1N35_001139</name>
</gene>
<organism evidence="1 2">
    <name type="scientific">Gossypium stocksii</name>
    <dbReference type="NCBI Taxonomy" id="47602"/>
    <lineage>
        <taxon>Eukaryota</taxon>
        <taxon>Viridiplantae</taxon>
        <taxon>Streptophyta</taxon>
        <taxon>Embryophyta</taxon>
        <taxon>Tracheophyta</taxon>
        <taxon>Spermatophyta</taxon>
        <taxon>Magnoliopsida</taxon>
        <taxon>eudicotyledons</taxon>
        <taxon>Gunneridae</taxon>
        <taxon>Pentapetalae</taxon>
        <taxon>rosids</taxon>
        <taxon>malvids</taxon>
        <taxon>Malvales</taxon>
        <taxon>Malvaceae</taxon>
        <taxon>Malvoideae</taxon>
        <taxon>Gossypium</taxon>
    </lineage>
</organism>
<dbReference type="Proteomes" id="UP000828251">
    <property type="component" value="Unassembled WGS sequence"/>
</dbReference>
<dbReference type="EMBL" id="JAIQCV010000001">
    <property type="protein sequence ID" value="KAH1129761.1"/>
    <property type="molecule type" value="Genomic_DNA"/>
</dbReference>
<reference evidence="1 2" key="1">
    <citation type="journal article" date="2021" name="Plant Biotechnol. J.">
        <title>Multi-omics assisted identification of the key and species-specific regulatory components of drought-tolerant mechanisms in Gossypium stocksii.</title>
        <authorList>
            <person name="Yu D."/>
            <person name="Ke L."/>
            <person name="Zhang D."/>
            <person name="Wu Y."/>
            <person name="Sun Y."/>
            <person name="Mei J."/>
            <person name="Sun J."/>
            <person name="Sun Y."/>
        </authorList>
    </citation>
    <scope>NUCLEOTIDE SEQUENCE [LARGE SCALE GENOMIC DNA]</scope>
    <source>
        <strain evidence="2">cv. E1</strain>
        <tissue evidence="1">Leaf</tissue>
    </source>
</reference>
<evidence type="ECO:0000313" key="2">
    <source>
        <dbReference type="Proteomes" id="UP000828251"/>
    </source>
</evidence>
<protein>
    <submittedName>
        <fullName evidence="1">Uncharacterized protein</fullName>
    </submittedName>
</protein>
<comment type="caution">
    <text evidence="1">The sequence shown here is derived from an EMBL/GenBank/DDBJ whole genome shotgun (WGS) entry which is preliminary data.</text>
</comment>
<proteinExistence type="predicted"/>
<accession>A0A9D3WIT3</accession>
<evidence type="ECO:0000313" key="1">
    <source>
        <dbReference type="EMBL" id="KAH1129761.1"/>
    </source>
</evidence>
<name>A0A9D3WIT3_9ROSI</name>